<evidence type="ECO:0000313" key="2">
    <source>
        <dbReference type="Proteomes" id="UP000007947"/>
    </source>
</evidence>
<accession>F5XKJ3</accession>
<sequence length="106" mass="11552">MSPGNDRIRPAQADSLSISTTTSAFYDAVRAACEAYAVVVVTEQPDGELRYARRIYLSLHSSQKALKRAVQRGQRAELVLCRLTPLPEPGESAPTYFRLPLGGDAS</sequence>
<keyword evidence="2" id="KW-1185">Reference proteome</keyword>
<dbReference type="KEGG" id="mph:MLP_30510"/>
<dbReference type="STRING" id="1032480.MLP_30510"/>
<dbReference type="HOGENOM" id="CLU_2220135_0_0_11"/>
<name>F5XKJ3_MICPN</name>
<proteinExistence type="predicted"/>
<dbReference type="Proteomes" id="UP000007947">
    <property type="component" value="Chromosome"/>
</dbReference>
<evidence type="ECO:0000313" key="1">
    <source>
        <dbReference type="EMBL" id="BAK36065.1"/>
    </source>
</evidence>
<dbReference type="EMBL" id="AP012204">
    <property type="protein sequence ID" value="BAK36065.1"/>
    <property type="molecule type" value="Genomic_DNA"/>
</dbReference>
<organism evidence="1 2">
    <name type="scientific">Microlunatus phosphovorus (strain ATCC 700054 / DSM 10555 / JCM 9379 / NBRC 101784 / NCIMB 13414 / VKM Ac-1990 / NM-1)</name>
    <dbReference type="NCBI Taxonomy" id="1032480"/>
    <lineage>
        <taxon>Bacteria</taxon>
        <taxon>Bacillati</taxon>
        <taxon>Actinomycetota</taxon>
        <taxon>Actinomycetes</taxon>
        <taxon>Propionibacteriales</taxon>
        <taxon>Propionibacteriaceae</taxon>
        <taxon>Microlunatus</taxon>
    </lineage>
</organism>
<protein>
    <submittedName>
        <fullName evidence="1">Uncharacterized protein</fullName>
    </submittedName>
</protein>
<reference evidence="1 2" key="1">
    <citation type="submission" date="2011-05" db="EMBL/GenBank/DDBJ databases">
        <title>Whole genome sequence of Microlunatus phosphovorus NM-1.</title>
        <authorList>
            <person name="Hosoyama A."/>
            <person name="Sasaki K."/>
            <person name="Harada T."/>
            <person name="Igarashi R."/>
            <person name="Kawakoshi A."/>
            <person name="Sasagawa M."/>
            <person name="Fukada J."/>
            <person name="Nakamura S."/>
            <person name="Katano Y."/>
            <person name="Hanada S."/>
            <person name="Kamagata Y."/>
            <person name="Nakamura N."/>
            <person name="Yamazaki S."/>
            <person name="Fujita N."/>
        </authorList>
    </citation>
    <scope>NUCLEOTIDE SEQUENCE [LARGE SCALE GENOMIC DNA]</scope>
    <source>
        <strain evidence="2">ATCC 700054 / DSM 10555 / JCM 9379 / NBRC 101784 / NCIMB 13414 / VKM Ac-1990 / NM-1</strain>
    </source>
</reference>
<gene>
    <name evidence="1" type="ordered locus">MLP_30510</name>
</gene>
<dbReference type="AlphaFoldDB" id="F5XKJ3"/>